<proteinExistence type="predicted"/>
<name>A0A812EYU1_9ARCH</name>
<protein>
    <submittedName>
        <fullName evidence="2">Uncharacterized protein</fullName>
    </submittedName>
</protein>
<comment type="caution">
    <text evidence="2">The sequence shown here is derived from an EMBL/GenBank/DDBJ whole genome shotgun (WGS) entry which is preliminary data.</text>
</comment>
<organism evidence="2 3">
    <name type="scientific">Candidatus Nitrosotenuis uzonensis</name>
    <dbReference type="NCBI Taxonomy" id="1407055"/>
    <lineage>
        <taxon>Archaea</taxon>
        <taxon>Nitrososphaerota</taxon>
        <taxon>Candidatus Nitrosotenuis</taxon>
    </lineage>
</organism>
<evidence type="ECO:0000313" key="3">
    <source>
        <dbReference type="Proteomes" id="UP000655759"/>
    </source>
</evidence>
<evidence type="ECO:0000256" key="1">
    <source>
        <dbReference type="SAM" id="Phobius"/>
    </source>
</evidence>
<gene>
    <name evidence="2" type="ORF">NUZ5A_20030</name>
</gene>
<reference evidence="2" key="1">
    <citation type="submission" date="2021-02" db="EMBL/GenBank/DDBJ databases">
        <authorList>
            <person name="Han P."/>
        </authorList>
    </citation>
    <scope>NUCLEOTIDE SEQUENCE</scope>
    <source>
        <strain evidence="2">Candidatus Nitrosotenuis uzonensis 5A</strain>
    </source>
</reference>
<dbReference type="AlphaFoldDB" id="A0A812EYU1"/>
<evidence type="ECO:0000313" key="2">
    <source>
        <dbReference type="EMBL" id="CAE6485574.1"/>
    </source>
</evidence>
<dbReference type="EMBL" id="CAJNAQ010000002">
    <property type="protein sequence ID" value="CAE6485574.1"/>
    <property type="molecule type" value="Genomic_DNA"/>
</dbReference>
<keyword evidence="1" id="KW-0472">Membrane</keyword>
<feature type="transmembrane region" description="Helical" evidence="1">
    <location>
        <begin position="949"/>
        <end position="968"/>
    </location>
</feature>
<keyword evidence="1" id="KW-0812">Transmembrane</keyword>
<keyword evidence="1" id="KW-1133">Transmembrane helix</keyword>
<sequence length="1031" mass="112398">MRNFSTLNQPTIKQSVFLFAVLVIISLVSTNMNTTHAQELLSIDADDTKNDTESFKNNVHLWAPSKMIKGETYEGLVVLSDAATAGELVLITSSDKTIIETPKSITILPESNHGIFEIKTLKEGNARIFASVNGEVTSTDVRVYSSSSTPDKLGMFLPSNSTKTAKVPVYVFTLDRNGSPASAKHDVTIHLSSSSEMIKVPESVTVKNQTYYSRFTAEVNGGGKITASAQNLNPGTIDVKRQQENVDVLMGIAPNIALENSEIYYYVWLEKDGKPFKPPHVVDVFLSSNDPKVARLAPRGTSQHYGDGTIHAKMIDGIARGTLFTGEKGTATISANVGGFGYAQADLVVGPVTFSNDESLSNEVQSGSSSGIQVNSTNPSRIDAIYQPNIALSWVFPAKTSDKAYGVAALYWQNVTKSVNTSINEIDGTAVQSMPSTHTLVPLPLDDRTINIASQAGLLHKTVYQMSQSNRLESTEGKGRLSAIEFELVSSNQGDYTISVSGPGLDISQTKLRVIPEHTESYKIGIVPLPSRPEVRQDLAIVSILDKDGNLVDSGTQNKDIEIVTSKVQETSIGSVSGQSVSIVRGEVSEQASIVASANKIGTTSADIIPAGISTAIEFELPEIIHVGEPAPYVIHEVDIFGTPLAKIKPIGMSTSGGIEIDRNKEYLITRNHGQGKVAVLADAGADTKSFEAFSNTMSVEVVIEKEKVRVGEKTQLAVISDIPNLEITIDSAVTFAETKEQDDESKNIYLAYPDREGIFDVTVTAQKDGYAPITKSLSFEAVSLFDLAVKAVSTQDGKEISAKHTLVISNQTVSKIGTPYHKELGPSEITMSFPPEQKTGDKSYLLKKIRIGNEEFFDDPDIEFFLNNNTEVTAYYDRMIKVDVAGAEGSGFYPYGETVTLSVPPKDKASFFVRDVFDHWEGLPYDTEPVSFTASEDISAKVVYRDDYTFLMLVVAAIVTTVLYTTAIRNKVNLRWEISKLVDLLRNNIKVGSPKISQIRESLEGKKKKFSWQLKRKEESNDRTNSEINS</sequence>
<accession>A0A812EYU1</accession>
<dbReference type="Proteomes" id="UP000655759">
    <property type="component" value="Unassembled WGS sequence"/>
</dbReference>